<feature type="transmembrane region" description="Helical" evidence="2">
    <location>
        <begin position="12"/>
        <end position="32"/>
    </location>
</feature>
<reference evidence="3" key="1">
    <citation type="submission" date="2023-01" db="EMBL/GenBank/DDBJ databases">
        <title>The growth and conidiation of Purpureocillium lavendulum are regulated by nitrogen source and histone H3K14 acetylation.</title>
        <authorList>
            <person name="Tang P."/>
            <person name="Han J."/>
            <person name="Zhang C."/>
            <person name="Tang P."/>
            <person name="Qi F."/>
            <person name="Zhang K."/>
            <person name="Liang L."/>
        </authorList>
    </citation>
    <scope>NUCLEOTIDE SEQUENCE</scope>
    <source>
        <strain evidence="3">YMF1.00683</strain>
    </source>
</reference>
<organism evidence="3 4">
    <name type="scientific">Purpureocillium lavendulum</name>
    <dbReference type="NCBI Taxonomy" id="1247861"/>
    <lineage>
        <taxon>Eukaryota</taxon>
        <taxon>Fungi</taxon>
        <taxon>Dikarya</taxon>
        <taxon>Ascomycota</taxon>
        <taxon>Pezizomycotina</taxon>
        <taxon>Sordariomycetes</taxon>
        <taxon>Hypocreomycetidae</taxon>
        <taxon>Hypocreales</taxon>
        <taxon>Ophiocordycipitaceae</taxon>
        <taxon>Purpureocillium</taxon>
    </lineage>
</organism>
<accession>A0AB34G2K4</accession>
<dbReference type="EMBL" id="JAQHRD010000001">
    <property type="protein sequence ID" value="KAJ6445604.1"/>
    <property type="molecule type" value="Genomic_DNA"/>
</dbReference>
<sequence>MEMSSDTVVDIISGLLSLFVATATLWVGYLGFRALRNNSESHDEEQEQELSVLPAPGSSHEPPPEVIAPETTPSLADGISFSITHVPYMPANSRPSTPPPLDATSTLVTQAPSMTTNSRPSTPTTKGN</sequence>
<evidence type="ECO:0000313" key="4">
    <source>
        <dbReference type="Proteomes" id="UP001163105"/>
    </source>
</evidence>
<keyword evidence="2" id="KW-0812">Transmembrane</keyword>
<gene>
    <name evidence="3" type="ORF">O9K51_00365</name>
</gene>
<comment type="caution">
    <text evidence="3">The sequence shown here is derived from an EMBL/GenBank/DDBJ whole genome shotgun (WGS) entry which is preliminary data.</text>
</comment>
<keyword evidence="2" id="KW-1133">Transmembrane helix</keyword>
<name>A0AB34G2K4_9HYPO</name>
<feature type="region of interest" description="Disordered" evidence="1">
    <location>
        <begin position="39"/>
        <end position="72"/>
    </location>
</feature>
<protein>
    <submittedName>
        <fullName evidence="3">Uncharacterized protein</fullName>
    </submittedName>
</protein>
<dbReference type="AlphaFoldDB" id="A0AB34G2K4"/>
<feature type="compositionally biased region" description="Polar residues" evidence="1">
    <location>
        <begin position="103"/>
        <end position="128"/>
    </location>
</feature>
<proteinExistence type="predicted"/>
<keyword evidence="2" id="KW-0472">Membrane</keyword>
<keyword evidence="4" id="KW-1185">Reference proteome</keyword>
<evidence type="ECO:0000256" key="2">
    <source>
        <dbReference type="SAM" id="Phobius"/>
    </source>
</evidence>
<feature type="region of interest" description="Disordered" evidence="1">
    <location>
        <begin position="86"/>
        <end position="128"/>
    </location>
</feature>
<dbReference type="Proteomes" id="UP001163105">
    <property type="component" value="Unassembled WGS sequence"/>
</dbReference>
<evidence type="ECO:0000313" key="3">
    <source>
        <dbReference type="EMBL" id="KAJ6445604.1"/>
    </source>
</evidence>
<evidence type="ECO:0000256" key="1">
    <source>
        <dbReference type="SAM" id="MobiDB-lite"/>
    </source>
</evidence>